<evidence type="ECO:0000313" key="3">
    <source>
        <dbReference type="Proteomes" id="UP000515152"/>
    </source>
</evidence>
<dbReference type="InterPro" id="IPR055350">
    <property type="entry name" value="CCDC142_C"/>
</dbReference>
<dbReference type="InterPro" id="IPR026700">
    <property type="entry name" value="CCDC142"/>
</dbReference>
<proteinExistence type="predicted"/>
<protein>
    <submittedName>
        <fullName evidence="4">Uncharacterized protein ccdc142 isoform X2</fullName>
    </submittedName>
</protein>
<evidence type="ECO:0000313" key="4">
    <source>
        <dbReference type="RefSeq" id="XP_031443354.1"/>
    </source>
</evidence>
<dbReference type="CTD" id="84865"/>
<sequence length="1058" mass="119411">METHACSEAPDGGSSSDDDLKRTGVFPEILSEDHLSRDSASWCQASLSKSLQRAEALLRTRLNPSLRWLLRQKEEEEDGGSWDCENENTSFVACQNLTSRSSARLQSLEQTVAGLRTQCHILWDGGRRLQPRGCVKGLSSSSSNGSDAYYHPQASAFGQHYGQLQWLLEERAKLIFLHEYAQRLRAAHCFVTKLSALLDHERLLLASRTPQGGGDKSSSSMWNLGLLRALSHELRGHLNHWAELRAKAHTDVYLRSILFWWKDTLCAMCQTFRLLGLQAVFLTEQCIHTALCLLAADEHFIHVPRDALEDLLASVQIFNHTVQEEFLHNAAAAWRRQHVILLADWPHLSGRLPRTGGPEPRTFSVLQLMKILAEQRGRLVAEQLYRWASRQSDLIACSGLAADWTHLETSGFDWRHLESAGFDWTHLESAGCDWSHPEQILSMLLSSQASGRDDPTGSQAKVDHFNLYPNEATHTDPQPCAYCTNSPFWFFVHRDCECLEILFQALVSSTDLLLSPPSKPGHNVDTTEALSAGSQRHCVRELQSTAVFENQQKSVHWKDSIKSDLCLELCTQYQEMLWREFSNAVIRCLFYKGHLSVGGSLNRRRDHIMFLLVVWLTRGFRGDFIPAECVDVMKGFCSQILYNTACMHWDEVICDALGYSLKDKCLPGAESESESESRTSLVRTATTERLVRLFNPLLTMLQHLKSNLRPGNDDRVAQLQILGALCRSVATVQSTTFWVMSKAYQFLSSWYLNKFLLVTQGDLVVLQALLKRLAQEVEDLNSRGGHPVISTLKGQFTRGVADLQAFSDRILRIFSMDCKRMSVEIFEQTMPSAKHWRINYKTELPSSPSAYATSAAQSVIGQVLEGVRLLPEDARIPALTEAMTGFMEAWMEHILKQKIKFSIQGALQLKRDFDLIRDLLGAEEYSLSEELHQTLLALNVFQQVDGAIVCLLQQPMNKPPYMMPSRAWEPFRHCCPSITQVDQAAGSLNNLDSMDVQAACQEGSLTQQAQDSLTSELVSASLPDSYLPLAQQEWLDLRIHNSSRWKLPGLHCFTRTES</sequence>
<dbReference type="RefSeq" id="XP_031443354.1">
    <property type="nucleotide sequence ID" value="XM_031587494.1"/>
</dbReference>
<feature type="region of interest" description="Disordered" evidence="1">
    <location>
        <begin position="1"/>
        <end position="23"/>
    </location>
</feature>
<dbReference type="GeneID" id="105896774"/>
<gene>
    <name evidence="4" type="primary">ccdc142</name>
</gene>
<dbReference type="PANTHER" id="PTHR21436:SF2">
    <property type="entry name" value="COILED-COIL DOMAIN-CONTAINING PROTEIN 142"/>
    <property type="match status" value="1"/>
</dbReference>
<name>A0A6P8GVX8_CLUHA</name>
<organism evidence="3 4">
    <name type="scientific">Clupea harengus</name>
    <name type="common">Atlantic herring</name>
    <dbReference type="NCBI Taxonomy" id="7950"/>
    <lineage>
        <taxon>Eukaryota</taxon>
        <taxon>Metazoa</taxon>
        <taxon>Chordata</taxon>
        <taxon>Craniata</taxon>
        <taxon>Vertebrata</taxon>
        <taxon>Euteleostomi</taxon>
        <taxon>Actinopterygii</taxon>
        <taxon>Neopterygii</taxon>
        <taxon>Teleostei</taxon>
        <taxon>Clupei</taxon>
        <taxon>Clupeiformes</taxon>
        <taxon>Clupeoidei</taxon>
        <taxon>Clupeidae</taxon>
        <taxon>Clupea</taxon>
    </lineage>
</organism>
<evidence type="ECO:0000256" key="1">
    <source>
        <dbReference type="SAM" id="MobiDB-lite"/>
    </source>
</evidence>
<evidence type="ECO:0000259" key="2">
    <source>
        <dbReference type="Pfam" id="PF14923"/>
    </source>
</evidence>
<dbReference type="Pfam" id="PF14923">
    <property type="entry name" value="CCDC142"/>
    <property type="match status" value="1"/>
</dbReference>
<dbReference type="PANTHER" id="PTHR21436">
    <property type="entry name" value="COILED-COIL DOMAIN-CONTAINING PROTEIN 142"/>
    <property type="match status" value="1"/>
</dbReference>
<accession>A0A6P8GVX8</accession>
<dbReference type="Proteomes" id="UP000515152">
    <property type="component" value="Chromosome 20"/>
</dbReference>
<dbReference type="AlphaFoldDB" id="A0A6P8GVX8"/>
<keyword evidence="3" id="KW-1185">Reference proteome</keyword>
<reference evidence="4" key="1">
    <citation type="submission" date="2025-08" db="UniProtKB">
        <authorList>
            <consortium name="RefSeq"/>
        </authorList>
    </citation>
    <scope>IDENTIFICATION</scope>
</reference>
<feature type="domain" description="Coiled-coil protein 142 C-terminal" evidence="2">
    <location>
        <begin position="576"/>
        <end position="1035"/>
    </location>
</feature>